<evidence type="ECO:0000256" key="6">
    <source>
        <dbReference type="ARBA" id="ARBA00070406"/>
    </source>
</evidence>
<keyword evidence="1" id="KW-0319">Glycerol metabolism</keyword>
<keyword evidence="4" id="KW-0804">Transcription</keyword>
<dbReference type="Gene3D" id="3.30.450.40">
    <property type="match status" value="1"/>
</dbReference>
<keyword evidence="2" id="KW-0805">Transcription regulation</keyword>
<dbReference type="InterPro" id="IPR050707">
    <property type="entry name" value="HTH_MetabolicPath_Reg"/>
</dbReference>
<dbReference type="GO" id="GO:0045892">
    <property type="term" value="P:negative regulation of DNA-templated transcription"/>
    <property type="evidence" value="ECO:0007669"/>
    <property type="project" value="TreeGrafter"/>
</dbReference>
<comment type="function">
    <text evidence="5">May be an activator protein for the gylABX operon.</text>
</comment>
<organism evidence="9 10">
    <name type="scientific">Amycolatopsis acidiphila</name>
    <dbReference type="NCBI Taxonomy" id="715473"/>
    <lineage>
        <taxon>Bacteria</taxon>
        <taxon>Bacillati</taxon>
        <taxon>Actinomycetota</taxon>
        <taxon>Actinomycetes</taxon>
        <taxon>Pseudonocardiales</taxon>
        <taxon>Pseudonocardiaceae</taxon>
        <taxon>Amycolatopsis</taxon>
    </lineage>
</organism>
<evidence type="ECO:0000256" key="5">
    <source>
        <dbReference type="ARBA" id="ARBA00058938"/>
    </source>
</evidence>
<dbReference type="GO" id="GO:0003700">
    <property type="term" value="F:DNA-binding transcription factor activity"/>
    <property type="evidence" value="ECO:0007669"/>
    <property type="project" value="TreeGrafter"/>
</dbReference>
<dbReference type="InterPro" id="IPR036388">
    <property type="entry name" value="WH-like_DNA-bd_sf"/>
</dbReference>
<dbReference type="Gene3D" id="1.10.10.10">
    <property type="entry name" value="Winged helix-like DNA-binding domain superfamily/Winged helix DNA-binding domain"/>
    <property type="match status" value="1"/>
</dbReference>
<keyword evidence="3" id="KW-0238">DNA-binding</keyword>
<dbReference type="InterPro" id="IPR014757">
    <property type="entry name" value="Tscrpt_reg_IclR_C"/>
</dbReference>
<dbReference type="AlphaFoldDB" id="A0A558ABS2"/>
<feature type="domain" description="IclR-ED" evidence="8">
    <location>
        <begin position="74"/>
        <end position="254"/>
    </location>
</feature>
<dbReference type="PROSITE" id="PS51078">
    <property type="entry name" value="ICLR_ED"/>
    <property type="match status" value="1"/>
</dbReference>
<gene>
    <name evidence="9" type="ORF">FNH06_16265</name>
</gene>
<dbReference type="RefSeq" id="WP_144639184.1">
    <property type="nucleotide sequence ID" value="NZ_BNAX01000039.1"/>
</dbReference>
<dbReference type="GO" id="GO:0003677">
    <property type="term" value="F:DNA binding"/>
    <property type="evidence" value="ECO:0007669"/>
    <property type="project" value="UniProtKB-KW"/>
</dbReference>
<dbReference type="PANTHER" id="PTHR30136:SF35">
    <property type="entry name" value="HTH-TYPE TRANSCRIPTIONAL REGULATOR RV1719"/>
    <property type="match status" value="1"/>
</dbReference>
<dbReference type="EMBL" id="VJZA01000024">
    <property type="protein sequence ID" value="TVT21710.1"/>
    <property type="molecule type" value="Genomic_DNA"/>
</dbReference>
<evidence type="ECO:0000313" key="10">
    <source>
        <dbReference type="Proteomes" id="UP000318578"/>
    </source>
</evidence>
<dbReference type="SUPFAM" id="SSF55781">
    <property type="entry name" value="GAF domain-like"/>
    <property type="match status" value="1"/>
</dbReference>
<comment type="caution">
    <text evidence="9">The sequence shown here is derived from an EMBL/GenBank/DDBJ whole genome shotgun (WGS) entry which is preliminary data.</text>
</comment>
<name>A0A558ABS2_9PSEU</name>
<feature type="domain" description="HTH iclR-type" evidence="7">
    <location>
        <begin position="12"/>
        <end position="73"/>
    </location>
</feature>
<evidence type="ECO:0000256" key="4">
    <source>
        <dbReference type="ARBA" id="ARBA00023163"/>
    </source>
</evidence>
<evidence type="ECO:0000259" key="8">
    <source>
        <dbReference type="PROSITE" id="PS51078"/>
    </source>
</evidence>
<dbReference type="Pfam" id="PF01614">
    <property type="entry name" value="IclR_C"/>
    <property type="match status" value="1"/>
</dbReference>
<dbReference type="InterPro" id="IPR036390">
    <property type="entry name" value="WH_DNA-bd_sf"/>
</dbReference>
<dbReference type="SUPFAM" id="SSF46785">
    <property type="entry name" value="Winged helix' DNA-binding domain"/>
    <property type="match status" value="1"/>
</dbReference>
<evidence type="ECO:0000313" key="9">
    <source>
        <dbReference type="EMBL" id="TVT21710.1"/>
    </source>
</evidence>
<evidence type="ECO:0000259" key="7">
    <source>
        <dbReference type="PROSITE" id="PS51077"/>
    </source>
</evidence>
<dbReference type="InterPro" id="IPR029016">
    <property type="entry name" value="GAF-like_dom_sf"/>
</dbReference>
<dbReference type="Pfam" id="PF09339">
    <property type="entry name" value="HTH_IclR"/>
    <property type="match status" value="1"/>
</dbReference>
<dbReference type="Proteomes" id="UP000318578">
    <property type="component" value="Unassembled WGS sequence"/>
</dbReference>
<dbReference type="GO" id="GO:0006071">
    <property type="term" value="P:glycerol metabolic process"/>
    <property type="evidence" value="ECO:0007669"/>
    <property type="project" value="UniProtKB-KW"/>
</dbReference>
<dbReference type="InterPro" id="IPR005471">
    <property type="entry name" value="Tscrpt_reg_IclR_N"/>
</dbReference>
<dbReference type="PROSITE" id="PS51077">
    <property type="entry name" value="HTH_ICLR"/>
    <property type="match status" value="1"/>
</dbReference>
<accession>A0A558ABS2</accession>
<dbReference type="OrthoDB" id="60629at2"/>
<dbReference type="FunFam" id="1.10.10.10:FF:000056">
    <property type="entry name" value="IclR family transcriptional regulator"/>
    <property type="match status" value="1"/>
</dbReference>
<reference evidence="9 10" key="1">
    <citation type="submission" date="2019-07" db="EMBL/GenBank/DDBJ databases">
        <title>New species of Amycolatopsis and Streptomyces.</title>
        <authorList>
            <person name="Duangmal K."/>
            <person name="Teo W.F.A."/>
            <person name="Lipun K."/>
        </authorList>
    </citation>
    <scope>NUCLEOTIDE SEQUENCE [LARGE SCALE GENOMIC DNA]</scope>
    <source>
        <strain evidence="9 10">JCM 30562</strain>
    </source>
</reference>
<proteinExistence type="predicted"/>
<keyword evidence="10" id="KW-1185">Reference proteome</keyword>
<evidence type="ECO:0000256" key="3">
    <source>
        <dbReference type="ARBA" id="ARBA00023125"/>
    </source>
</evidence>
<sequence>MVENAGECAGGLRSVLTALDLLDCFTAEKELGVSELARRLGVAKSTAHRLLTTLCARGFIQRNTETGQYRLGLRLHELGLLAISRYDLRRAAMPLLEELRERTGNTVHLGVVVGADVIHLERLETLRGMRLFRDVARRLPVHSTACGKAIAAFDPVCASARISAGFPAFTPSTIRTAEDFERELGRVRQLNFATNHDEVRSGLTSVACPVRDHAGHAYAAISIVAPTPDAERNVGRYARLATITAAKVTHIVGV</sequence>
<evidence type="ECO:0000256" key="1">
    <source>
        <dbReference type="ARBA" id="ARBA00022798"/>
    </source>
</evidence>
<dbReference type="SMART" id="SM00346">
    <property type="entry name" value="HTH_ICLR"/>
    <property type="match status" value="1"/>
</dbReference>
<protein>
    <recommendedName>
        <fullName evidence="6">Glycerol operon regulatory protein</fullName>
    </recommendedName>
</protein>
<dbReference type="PANTHER" id="PTHR30136">
    <property type="entry name" value="HELIX-TURN-HELIX TRANSCRIPTIONAL REGULATOR, ICLR FAMILY"/>
    <property type="match status" value="1"/>
</dbReference>
<evidence type="ECO:0000256" key="2">
    <source>
        <dbReference type="ARBA" id="ARBA00023015"/>
    </source>
</evidence>